<feature type="region of interest" description="Disordered" evidence="1">
    <location>
        <begin position="1"/>
        <end position="24"/>
    </location>
</feature>
<feature type="compositionally biased region" description="Basic and acidic residues" evidence="1">
    <location>
        <begin position="76"/>
        <end position="101"/>
    </location>
</feature>
<proteinExistence type="predicted"/>
<dbReference type="EMBL" id="CM031829">
    <property type="protein sequence ID" value="KAG6710473.1"/>
    <property type="molecule type" value="Genomic_DNA"/>
</dbReference>
<evidence type="ECO:0000313" key="2">
    <source>
        <dbReference type="EMBL" id="KAG6710473.1"/>
    </source>
</evidence>
<dbReference type="AlphaFoldDB" id="A0A922EUS2"/>
<accession>A0A922EUS2</accession>
<feature type="compositionally biased region" description="Polar residues" evidence="1">
    <location>
        <begin position="61"/>
        <end position="74"/>
    </location>
</feature>
<sequence>MSEKQSSIHVVPCRKKQSVDKWGQPQGIINASHVIRLFLPSLGRRISHSPSPGRPPFSRTPHLNTTPTDASQHNADGPRKCRRRVGEIDVKPSERNRREKL</sequence>
<protein>
    <submittedName>
        <fullName evidence="2">Uncharacterized protein</fullName>
    </submittedName>
</protein>
<name>A0A922EUS2_CARIL</name>
<reference evidence="2" key="1">
    <citation type="submission" date="2021-01" db="EMBL/GenBank/DDBJ databases">
        <authorList>
            <person name="Lovell J.T."/>
            <person name="Bentley N."/>
            <person name="Bhattarai G."/>
            <person name="Jenkins J.W."/>
            <person name="Sreedasyam A."/>
            <person name="Alarcon Y."/>
            <person name="Bock C."/>
            <person name="Boston L."/>
            <person name="Carlson J."/>
            <person name="Cervantes K."/>
            <person name="Clermont K."/>
            <person name="Krom N."/>
            <person name="Kubenka K."/>
            <person name="Mamidi S."/>
            <person name="Mattison C."/>
            <person name="Monteros M."/>
            <person name="Pisani C."/>
            <person name="Plott C."/>
            <person name="Rajasekar S."/>
            <person name="Rhein H.S."/>
            <person name="Rohla C."/>
            <person name="Song M."/>
            <person name="Hilaire R.S."/>
            <person name="Shu S."/>
            <person name="Wells L."/>
            <person name="Wang X."/>
            <person name="Webber J."/>
            <person name="Heerema R.J."/>
            <person name="Klein P."/>
            <person name="Conner P."/>
            <person name="Grauke L."/>
            <person name="Grimwood J."/>
            <person name="Schmutz J."/>
            <person name="Randall J.J."/>
        </authorList>
    </citation>
    <scope>NUCLEOTIDE SEQUENCE</scope>
    <source>
        <tissue evidence="2">Leaf</tissue>
    </source>
</reference>
<dbReference type="Proteomes" id="UP000811246">
    <property type="component" value="Chromosome 5"/>
</dbReference>
<organism evidence="2 3">
    <name type="scientific">Carya illinoinensis</name>
    <name type="common">Pecan</name>
    <dbReference type="NCBI Taxonomy" id="32201"/>
    <lineage>
        <taxon>Eukaryota</taxon>
        <taxon>Viridiplantae</taxon>
        <taxon>Streptophyta</taxon>
        <taxon>Embryophyta</taxon>
        <taxon>Tracheophyta</taxon>
        <taxon>Spermatophyta</taxon>
        <taxon>Magnoliopsida</taxon>
        <taxon>eudicotyledons</taxon>
        <taxon>Gunneridae</taxon>
        <taxon>Pentapetalae</taxon>
        <taxon>rosids</taxon>
        <taxon>fabids</taxon>
        <taxon>Fagales</taxon>
        <taxon>Juglandaceae</taxon>
        <taxon>Carya</taxon>
    </lineage>
</organism>
<evidence type="ECO:0000256" key="1">
    <source>
        <dbReference type="SAM" id="MobiDB-lite"/>
    </source>
</evidence>
<feature type="region of interest" description="Disordered" evidence="1">
    <location>
        <begin position="44"/>
        <end position="101"/>
    </location>
</feature>
<comment type="caution">
    <text evidence="2">The sequence shown here is derived from an EMBL/GenBank/DDBJ whole genome shotgun (WGS) entry which is preliminary data.</text>
</comment>
<gene>
    <name evidence="2" type="ORF">I3842_05G004900</name>
</gene>
<evidence type="ECO:0000313" key="3">
    <source>
        <dbReference type="Proteomes" id="UP000811246"/>
    </source>
</evidence>